<feature type="domain" description="NADAR" evidence="2">
    <location>
        <begin position="469"/>
        <end position="608"/>
    </location>
</feature>
<feature type="compositionally biased region" description="Polar residues" evidence="1">
    <location>
        <begin position="113"/>
        <end position="123"/>
    </location>
</feature>
<dbReference type="Proteomes" id="UP000565441">
    <property type="component" value="Unassembled WGS sequence"/>
</dbReference>
<accession>A0A8H5HQU1</accession>
<dbReference type="Pfam" id="PF08719">
    <property type="entry name" value="NADAR"/>
    <property type="match status" value="1"/>
</dbReference>
<dbReference type="EMBL" id="JAACJP010000001">
    <property type="protein sequence ID" value="KAF5387901.1"/>
    <property type="molecule type" value="Genomic_DNA"/>
</dbReference>
<dbReference type="InterPro" id="IPR012816">
    <property type="entry name" value="NADAR"/>
</dbReference>
<dbReference type="OrthoDB" id="206452at2759"/>
<feature type="compositionally biased region" description="Polar residues" evidence="1">
    <location>
        <begin position="17"/>
        <end position="27"/>
    </location>
</feature>
<dbReference type="AlphaFoldDB" id="A0A8H5HQU1"/>
<evidence type="ECO:0000256" key="1">
    <source>
        <dbReference type="SAM" id="MobiDB-lite"/>
    </source>
</evidence>
<feature type="region of interest" description="Disordered" evidence="1">
    <location>
        <begin position="1"/>
        <end position="171"/>
    </location>
</feature>
<reference evidence="3 4" key="1">
    <citation type="journal article" date="2020" name="ISME J.">
        <title>Uncovering the hidden diversity of litter-decomposition mechanisms in mushroom-forming fungi.</title>
        <authorList>
            <person name="Floudas D."/>
            <person name="Bentzer J."/>
            <person name="Ahren D."/>
            <person name="Johansson T."/>
            <person name="Persson P."/>
            <person name="Tunlid A."/>
        </authorList>
    </citation>
    <scope>NUCLEOTIDE SEQUENCE [LARGE SCALE GENOMIC DNA]</scope>
    <source>
        <strain evidence="3 4">CBS 661.87</strain>
    </source>
</reference>
<dbReference type="Gene3D" id="1.10.357.40">
    <property type="entry name" value="YbiA-like"/>
    <property type="match status" value="1"/>
</dbReference>
<sequence length="612" mass="67868">MGSTSSKSKSEHLPRPGNTSQSHSQYGQPPLRGYGQGAQGYGQAYGMDYRQGSSPHYSAGMMSYGQGPGAPYEQTQPASYGRGFIPNSGPVIPQGYDNNYSRMPQPQIPRPTEATQKSLNPGESQHREDAQEARDRRESRATRETSTRRRKTRRRTMTGTITFSNNGEAPGTHSCIFNKQLFNANSKALASGNSIGSGFTEVRPHAEAVSPHSTGHASRHSFQDNSRRMPTPFYRPTSIQASNSQGSQPQSSHLSPSHSVLHRSASTSNNHRADPVPSPTHARRSSTPSRLQSRPARGTEETHAPIRERTFTTESQARYPNPLPEPPRDIFAMTPYRHLLTPKELPAITTPSEGTFIKREIIHPPKAPKKGLFRAFSTKKSAPQQQSKTIEYVYVPSLSSHHRSASKASSSMAATPAAAPAPAPAPTPTPAPAPEPAPPPSHAPPTPRTQSALGTPATREPQTIPPIYFDQESEYSYFLIHSPHTVWYDDEEYPTAAHLLEALKFLPEYPAVAEQLRKCEDTEELYRLSTEYDRYRHADYASHIVENMRKVIDLKFKQHADLRYMLWNTDPARLVYNDPSDSFWGIGSTGRGKNELGAVLEHVRAELKPKRK</sequence>
<feature type="compositionally biased region" description="Basic and acidic residues" evidence="1">
    <location>
        <begin position="297"/>
        <end position="311"/>
    </location>
</feature>
<evidence type="ECO:0000313" key="3">
    <source>
        <dbReference type="EMBL" id="KAF5387901.1"/>
    </source>
</evidence>
<dbReference type="SUPFAM" id="SSF143990">
    <property type="entry name" value="YbiA-like"/>
    <property type="match status" value="1"/>
</dbReference>
<comment type="caution">
    <text evidence="3">The sequence shown here is derived from an EMBL/GenBank/DDBJ whole genome shotgun (WGS) entry which is preliminary data.</text>
</comment>
<protein>
    <recommendedName>
        <fullName evidence="2">NADAR domain-containing protein</fullName>
    </recommendedName>
</protein>
<evidence type="ECO:0000259" key="2">
    <source>
        <dbReference type="Pfam" id="PF08719"/>
    </source>
</evidence>
<evidence type="ECO:0000313" key="4">
    <source>
        <dbReference type="Proteomes" id="UP000565441"/>
    </source>
</evidence>
<feature type="compositionally biased region" description="Basic and acidic residues" evidence="1">
    <location>
        <begin position="124"/>
        <end position="147"/>
    </location>
</feature>
<feature type="compositionally biased region" description="Low complexity" evidence="1">
    <location>
        <begin position="406"/>
        <end position="418"/>
    </location>
</feature>
<feature type="region of interest" description="Disordered" evidence="1">
    <location>
        <begin position="205"/>
        <end position="329"/>
    </location>
</feature>
<name>A0A8H5HQU1_9AGAR</name>
<feature type="compositionally biased region" description="Pro residues" evidence="1">
    <location>
        <begin position="419"/>
        <end position="447"/>
    </location>
</feature>
<dbReference type="CDD" id="cd15457">
    <property type="entry name" value="NADAR"/>
    <property type="match status" value="1"/>
</dbReference>
<keyword evidence="4" id="KW-1185">Reference proteome</keyword>
<dbReference type="InterPro" id="IPR037238">
    <property type="entry name" value="YbiA-like_sf"/>
</dbReference>
<feature type="compositionally biased region" description="Low complexity" evidence="1">
    <location>
        <begin position="244"/>
        <end position="264"/>
    </location>
</feature>
<gene>
    <name evidence="3" type="ORF">D9615_000814</name>
</gene>
<feature type="region of interest" description="Disordered" evidence="1">
    <location>
        <begin position="404"/>
        <end position="463"/>
    </location>
</feature>
<organism evidence="3 4">
    <name type="scientific">Tricholomella constricta</name>
    <dbReference type="NCBI Taxonomy" id="117010"/>
    <lineage>
        <taxon>Eukaryota</taxon>
        <taxon>Fungi</taxon>
        <taxon>Dikarya</taxon>
        <taxon>Basidiomycota</taxon>
        <taxon>Agaricomycotina</taxon>
        <taxon>Agaricomycetes</taxon>
        <taxon>Agaricomycetidae</taxon>
        <taxon>Agaricales</taxon>
        <taxon>Tricholomatineae</taxon>
        <taxon>Lyophyllaceae</taxon>
        <taxon>Tricholomella</taxon>
    </lineage>
</organism>
<proteinExistence type="predicted"/>